<evidence type="ECO:0000256" key="1">
    <source>
        <dbReference type="ARBA" id="ARBA00001947"/>
    </source>
</evidence>
<evidence type="ECO:0000256" key="6">
    <source>
        <dbReference type="ARBA" id="ARBA00022801"/>
    </source>
</evidence>
<dbReference type="GO" id="GO:0005829">
    <property type="term" value="C:cytosol"/>
    <property type="evidence" value="ECO:0007669"/>
    <property type="project" value="TreeGrafter"/>
</dbReference>
<keyword evidence="6" id="KW-0378">Hydrolase</keyword>
<evidence type="ECO:0000256" key="10">
    <source>
        <dbReference type="ARBA" id="ARBA00069860"/>
    </source>
</evidence>
<evidence type="ECO:0000256" key="5">
    <source>
        <dbReference type="ARBA" id="ARBA00022723"/>
    </source>
</evidence>
<evidence type="ECO:0000313" key="14">
    <source>
        <dbReference type="Proteomes" id="UP000001996"/>
    </source>
</evidence>
<dbReference type="KEGG" id="lel:PVL30_005069"/>
<gene>
    <name evidence="13" type="ORF">LELG_05531</name>
</gene>
<evidence type="ECO:0000256" key="7">
    <source>
        <dbReference type="ARBA" id="ARBA00022833"/>
    </source>
</evidence>
<dbReference type="GeneID" id="5230369"/>
<comment type="similarity">
    <text evidence="3">Belongs to the metallo-dependent hydrolases superfamily. ATZ/TRZ family.</text>
</comment>
<proteinExistence type="inferred from homology"/>
<organism evidence="13 14">
    <name type="scientific">Lodderomyces elongisporus (strain ATCC 11503 / CBS 2605 / JCM 1781 / NBRC 1676 / NRRL YB-4239)</name>
    <name type="common">Yeast</name>
    <name type="synonym">Saccharomyces elongisporus</name>
    <dbReference type="NCBI Taxonomy" id="379508"/>
    <lineage>
        <taxon>Eukaryota</taxon>
        <taxon>Fungi</taxon>
        <taxon>Dikarya</taxon>
        <taxon>Ascomycota</taxon>
        <taxon>Saccharomycotina</taxon>
        <taxon>Pichiomycetes</taxon>
        <taxon>Debaryomycetaceae</taxon>
        <taxon>Candida/Lodderomyces clade</taxon>
        <taxon>Lodderomyces</taxon>
    </lineage>
</organism>
<dbReference type="OrthoDB" id="194468at2759"/>
<keyword evidence="14" id="KW-1185">Reference proteome</keyword>
<evidence type="ECO:0000313" key="13">
    <source>
        <dbReference type="EMBL" id="EDK47350.1"/>
    </source>
</evidence>
<dbReference type="eggNOG" id="KOG3968">
    <property type="taxonomic scope" value="Eukaryota"/>
</dbReference>
<comment type="pathway">
    <text evidence="2">Purine metabolism; guanine degradation; xanthine from guanine: step 1/1.</text>
</comment>
<dbReference type="InterPro" id="IPR011059">
    <property type="entry name" value="Metal-dep_hydrolase_composite"/>
</dbReference>
<dbReference type="EC" id="3.5.4.3" evidence="4"/>
<dbReference type="SUPFAM" id="SSF51556">
    <property type="entry name" value="Metallo-dependent hydrolases"/>
    <property type="match status" value="1"/>
</dbReference>
<dbReference type="Gene3D" id="2.30.40.10">
    <property type="entry name" value="Urease, subunit C, domain 1"/>
    <property type="match status" value="1"/>
</dbReference>
<comment type="catalytic activity">
    <reaction evidence="8">
        <text>guanine + H2O + H(+) = xanthine + NH4(+)</text>
        <dbReference type="Rhea" id="RHEA:14665"/>
        <dbReference type="ChEBI" id="CHEBI:15377"/>
        <dbReference type="ChEBI" id="CHEBI:15378"/>
        <dbReference type="ChEBI" id="CHEBI:16235"/>
        <dbReference type="ChEBI" id="CHEBI:17712"/>
        <dbReference type="ChEBI" id="CHEBI:28938"/>
        <dbReference type="EC" id="3.5.4.3"/>
    </reaction>
</comment>
<dbReference type="Gene3D" id="3.20.20.140">
    <property type="entry name" value="Metal-dependent hydrolases"/>
    <property type="match status" value="1"/>
</dbReference>
<name>A5E7E2_LODEL</name>
<dbReference type="PANTHER" id="PTHR11271">
    <property type="entry name" value="GUANINE DEAMINASE"/>
    <property type="match status" value="1"/>
</dbReference>
<dbReference type="InterPro" id="IPR032466">
    <property type="entry name" value="Metal_Hydrolase"/>
</dbReference>
<evidence type="ECO:0000256" key="8">
    <source>
        <dbReference type="ARBA" id="ARBA00051148"/>
    </source>
</evidence>
<evidence type="ECO:0000259" key="12">
    <source>
        <dbReference type="Pfam" id="PF01979"/>
    </source>
</evidence>
<evidence type="ECO:0000256" key="3">
    <source>
        <dbReference type="ARBA" id="ARBA00006745"/>
    </source>
</evidence>
<evidence type="ECO:0000256" key="2">
    <source>
        <dbReference type="ARBA" id="ARBA00004984"/>
    </source>
</evidence>
<dbReference type="Pfam" id="PF01979">
    <property type="entry name" value="Amidohydro_1"/>
    <property type="match status" value="1"/>
</dbReference>
<dbReference type="InParanoid" id="A5E7E2"/>
<accession>A5E7E2</accession>
<dbReference type="OMA" id="CVHMNDS"/>
<comment type="function">
    <text evidence="9">Catalyzes the hydrolytic deamination of guanine, producing xanthine and ammonia.</text>
</comment>
<dbReference type="GO" id="GO:0006147">
    <property type="term" value="P:guanine catabolic process"/>
    <property type="evidence" value="ECO:0007669"/>
    <property type="project" value="EnsemblFungi"/>
</dbReference>
<dbReference type="PANTHER" id="PTHR11271:SF6">
    <property type="entry name" value="GUANINE DEAMINASE"/>
    <property type="match status" value="1"/>
</dbReference>
<dbReference type="GO" id="GO:0008892">
    <property type="term" value="F:guanine deaminase activity"/>
    <property type="evidence" value="ECO:0007669"/>
    <property type="project" value="UniProtKB-EC"/>
</dbReference>
<dbReference type="STRING" id="379508.A5E7E2"/>
<protein>
    <recommendedName>
        <fullName evidence="10">Probable guanine deaminase</fullName>
        <ecNumber evidence="4">3.5.4.3</ecNumber>
    </recommendedName>
    <alternativeName>
        <fullName evidence="11">Guanine aminohydrolase</fullName>
    </alternativeName>
</protein>
<keyword evidence="7" id="KW-0862">Zinc</keyword>
<dbReference type="InterPro" id="IPR051607">
    <property type="entry name" value="Metallo-dep_hydrolases"/>
</dbReference>
<keyword evidence="5" id="KW-0479">Metal-binding</keyword>
<sequence length="541" mass="60489">MTRFQQDYPTQAMPISTLTSATLSLSSKNTKTTTTPYSSTAKATSPITYTLYYGTFIHTPRLSELEINFNTLVGVNTFGEIDFIYKNFESNNGPQSPVEFFKSQYNPTSNISSLEAIEFVDNSRDLTKFFFPGFIDTHIHASQFPNIGIGLDTPLLDWLTTYTFAVELKFGVPLDSTDDLEKKIEIAKLVYSKIIDRTLSNGTTCASYFTTIDPETTNLFADLLLQHGQRGFVGKVCMDHNKSYPTYEESLSECEESMQKIISHCQMVNPPGETLVKPIVTPRFAPLCSKEMLRYLGRLSNEQDLPIQTHISENKQEIELVKQLFPESESYSQVYNKYKLLNLRTILAHAIHLSQKECDLVAGQKCSISHCPTSNSFISSGEAPVRKYLYEDKINVSLGTDVSGGFDTSILQIVKHAILVSHHLSMKDTKDVQQSNENCKLSISDGLFMSTLGGAKAVGLKDTVGTFAVGKRFDAQLIDLGVPNSNTDVFNWQLPFDGGADEDQTRRQKVLNLLGKWVFSGDDRNCVKVWCNGRLVIDKEA</sequence>
<comment type="cofactor">
    <cofactor evidence="1">
        <name>Zn(2+)</name>
        <dbReference type="ChEBI" id="CHEBI:29105"/>
    </cofactor>
</comment>
<dbReference type="HOGENOM" id="CLU_012358_0_0_1"/>
<dbReference type="AlphaFoldDB" id="A5E7E2"/>
<dbReference type="VEuPathDB" id="FungiDB:LELG_05531"/>
<evidence type="ECO:0000256" key="9">
    <source>
        <dbReference type="ARBA" id="ARBA00056079"/>
    </source>
</evidence>
<evidence type="ECO:0000256" key="11">
    <source>
        <dbReference type="ARBA" id="ARBA00083147"/>
    </source>
</evidence>
<feature type="domain" description="Amidohydrolase-related" evidence="12">
    <location>
        <begin position="131"/>
        <end position="536"/>
    </location>
</feature>
<dbReference type="InterPro" id="IPR006680">
    <property type="entry name" value="Amidohydro-rel"/>
</dbReference>
<reference evidence="13 14" key="1">
    <citation type="journal article" date="2009" name="Nature">
        <title>Evolution of pathogenicity and sexual reproduction in eight Candida genomes.</title>
        <authorList>
            <person name="Butler G."/>
            <person name="Rasmussen M.D."/>
            <person name="Lin M.F."/>
            <person name="Santos M.A."/>
            <person name="Sakthikumar S."/>
            <person name="Munro C.A."/>
            <person name="Rheinbay E."/>
            <person name="Grabherr M."/>
            <person name="Forche A."/>
            <person name="Reedy J.L."/>
            <person name="Agrafioti I."/>
            <person name="Arnaud M.B."/>
            <person name="Bates S."/>
            <person name="Brown A.J."/>
            <person name="Brunke S."/>
            <person name="Costanzo M.C."/>
            <person name="Fitzpatrick D.A."/>
            <person name="de Groot P.W."/>
            <person name="Harris D."/>
            <person name="Hoyer L.L."/>
            <person name="Hube B."/>
            <person name="Klis F.M."/>
            <person name="Kodira C."/>
            <person name="Lennard N."/>
            <person name="Logue M.E."/>
            <person name="Martin R."/>
            <person name="Neiman A.M."/>
            <person name="Nikolaou E."/>
            <person name="Quail M.A."/>
            <person name="Quinn J."/>
            <person name="Santos M.C."/>
            <person name="Schmitzberger F.F."/>
            <person name="Sherlock G."/>
            <person name="Shah P."/>
            <person name="Silverstein K.A."/>
            <person name="Skrzypek M.S."/>
            <person name="Soll D."/>
            <person name="Staggs R."/>
            <person name="Stansfield I."/>
            <person name="Stumpf M.P."/>
            <person name="Sudbery P.E."/>
            <person name="Srikantha T."/>
            <person name="Zeng Q."/>
            <person name="Berman J."/>
            <person name="Berriman M."/>
            <person name="Heitman J."/>
            <person name="Gow N.A."/>
            <person name="Lorenz M.C."/>
            <person name="Birren B.W."/>
            <person name="Kellis M."/>
            <person name="Cuomo C.A."/>
        </authorList>
    </citation>
    <scope>NUCLEOTIDE SEQUENCE [LARGE SCALE GENOMIC DNA]</scope>
    <source>
        <strain evidence="14">ATCC 11503 / BCRC 21390 / CBS 2605 / JCM 1781 / NBRC 1676 / NRRL YB-4239</strain>
    </source>
</reference>
<dbReference type="GO" id="GO:0008270">
    <property type="term" value="F:zinc ion binding"/>
    <property type="evidence" value="ECO:0007669"/>
    <property type="project" value="TreeGrafter"/>
</dbReference>
<dbReference type="FunFam" id="3.20.20.140:FF:000022">
    <property type="entry name" value="Guanine deaminase"/>
    <property type="match status" value="1"/>
</dbReference>
<evidence type="ECO:0000256" key="4">
    <source>
        <dbReference type="ARBA" id="ARBA00012781"/>
    </source>
</evidence>
<dbReference type="FunCoup" id="A5E7E2">
    <property type="interactions" value="137"/>
</dbReference>
<dbReference type="EMBL" id="CH981533">
    <property type="protein sequence ID" value="EDK47350.1"/>
    <property type="molecule type" value="Genomic_DNA"/>
</dbReference>
<dbReference type="Proteomes" id="UP000001996">
    <property type="component" value="Unassembled WGS sequence"/>
</dbReference>